<dbReference type="PROSITE" id="PS50928">
    <property type="entry name" value="ABC_TM1"/>
    <property type="match status" value="1"/>
</dbReference>
<dbReference type="Proteomes" id="UP001296706">
    <property type="component" value="Unassembled WGS sequence"/>
</dbReference>
<keyword evidence="3 6" id="KW-0812">Transmembrane</keyword>
<comment type="subcellular location">
    <subcellularLocation>
        <location evidence="6">Cell membrane</location>
        <topology evidence="6">Multi-pass membrane protein</topology>
    </subcellularLocation>
    <subcellularLocation>
        <location evidence="1">Membrane</location>
        <topology evidence="1">Multi-pass membrane protein</topology>
    </subcellularLocation>
</comment>
<evidence type="ECO:0000256" key="2">
    <source>
        <dbReference type="ARBA" id="ARBA00022448"/>
    </source>
</evidence>
<dbReference type="PANTHER" id="PTHR30177">
    <property type="entry name" value="GLYCINE BETAINE/L-PROLINE TRANSPORT SYSTEM PERMEASE PROTEIN PROW"/>
    <property type="match status" value="1"/>
</dbReference>
<feature type="transmembrane region" description="Helical" evidence="6">
    <location>
        <begin position="133"/>
        <end position="160"/>
    </location>
</feature>
<organism evidence="8 9">
    <name type="scientific">Pseudonocardia xinjiangensis</name>
    <dbReference type="NCBI Taxonomy" id="75289"/>
    <lineage>
        <taxon>Bacteria</taxon>
        <taxon>Bacillati</taxon>
        <taxon>Actinomycetota</taxon>
        <taxon>Actinomycetes</taxon>
        <taxon>Pseudonocardiales</taxon>
        <taxon>Pseudonocardiaceae</taxon>
        <taxon>Pseudonocardia</taxon>
    </lineage>
</organism>
<keyword evidence="5 6" id="KW-0472">Membrane</keyword>
<accession>A0ABX1R9H4</accession>
<dbReference type="InterPro" id="IPR035906">
    <property type="entry name" value="MetI-like_sf"/>
</dbReference>
<evidence type="ECO:0000256" key="1">
    <source>
        <dbReference type="ARBA" id="ARBA00004141"/>
    </source>
</evidence>
<feature type="domain" description="ABC transmembrane type-1" evidence="7">
    <location>
        <begin position="18"/>
        <end position="198"/>
    </location>
</feature>
<gene>
    <name evidence="8" type="ORF">HF577_08015</name>
</gene>
<evidence type="ECO:0000256" key="3">
    <source>
        <dbReference type="ARBA" id="ARBA00022692"/>
    </source>
</evidence>
<keyword evidence="2 6" id="KW-0813">Transport</keyword>
<comment type="caution">
    <text evidence="8">The sequence shown here is derived from an EMBL/GenBank/DDBJ whole genome shotgun (WGS) entry which is preliminary data.</text>
</comment>
<dbReference type="SUPFAM" id="SSF161098">
    <property type="entry name" value="MetI-like"/>
    <property type="match status" value="1"/>
</dbReference>
<dbReference type="CDD" id="cd06261">
    <property type="entry name" value="TM_PBP2"/>
    <property type="match status" value="1"/>
</dbReference>
<evidence type="ECO:0000313" key="9">
    <source>
        <dbReference type="Proteomes" id="UP001296706"/>
    </source>
</evidence>
<reference evidence="8 9" key="1">
    <citation type="submission" date="2020-04" db="EMBL/GenBank/DDBJ databases">
        <authorList>
            <person name="Klaysubun C."/>
            <person name="Duangmal K."/>
            <person name="Lipun K."/>
        </authorList>
    </citation>
    <scope>NUCLEOTIDE SEQUENCE [LARGE SCALE GENOMIC DNA]</scope>
    <source>
        <strain evidence="8 9">JCM 11839</strain>
    </source>
</reference>
<dbReference type="Pfam" id="PF00528">
    <property type="entry name" value="BPD_transp_1"/>
    <property type="match status" value="1"/>
</dbReference>
<keyword evidence="4 6" id="KW-1133">Transmembrane helix</keyword>
<feature type="transmembrane region" description="Helical" evidence="6">
    <location>
        <begin position="20"/>
        <end position="40"/>
    </location>
</feature>
<sequence>MSFPEYVLDHYDRLLELSLEHLAVVLAGLLVGSVVGLALGMAVHRTPRARSAAVHVCGLILTVPSLAMYALLLALLGTIGTLPVIVALALYSLLPIVRNTVTGLNGVDPAVVEAAQGVGMGRWRRLVSIELPLAWPVVVTGVRVSAVLLVGVAALGPIIGGPGLGELIFSGLRVITSPNAVNLALMGTLGVVLVGMLLDGAFLVLTRVTTSRGVR</sequence>
<comment type="similarity">
    <text evidence="6">Belongs to the binding-protein-dependent transport system permease family.</text>
</comment>
<proteinExistence type="inferred from homology"/>
<dbReference type="InterPro" id="IPR051204">
    <property type="entry name" value="ABC_transp_perm/SBD"/>
</dbReference>
<feature type="transmembrane region" description="Helical" evidence="6">
    <location>
        <begin position="52"/>
        <end position="72"/>
    </location>
</feature>
<keyword evidence="9" id="KW-1185">Reference proteome</keyword>
<feature type="transmembrane region" description="Helical" evidence="6">
    <location>
        <begin position="180"/>
        <end position="205"/>
    </location>
</feature>
<evidence type="ECO:0000256" key="4">
    <source>
        <dbReference type="ARBA" id="ARBA00022989"/>
    </source>
</evidence>
<evidence type="ECO:0000313" key="8">
    <source>
        <dbReference type="EMBL" id="NMH77041.1"/>
    </source>
</evidence>
<dbReference type="Gene3D" id="1.10.3720.10">
    <property type="entry name" value="MetI-like"/>
    <property type="match status" value="1"/>
</dbReference>
<feature type="transmembrane region" description="Helical" evidence="6">
    <location>
        <begin position="78"/>
        <end position="97"/>
    </location>
</feature>
<dbReference type="InterPro" id="IPR000515">
    <property type="entry name" value="MetI-like"/>
</dbReference>
<dbReference type="EMBL" id="JAAXKY010000017">
    <property type="protein sequence ID" value="NMH77041.1"/>
    <property type="molecule type" value="Genomic_DNA"/>
</dbReference>
<evidence type="ECO:0000256" key="6">
    <source>
        <dbReference type="RuleBase" id="RU363032"/>
    </source>
</evidence>
<name>A0ABX1R9H4_9PSEU</name>
<protein>
    <submittedName>
        <fullName evidence="8">ABC transporter permease</fullName>
    </submittedName>
</protein>
<evidence type="ECO:0000256" key="5">
    <source>
        <dbReference type="ARBA" id="ARBA00023136"/>
    </source>
</evidence>
<evidence type="ECO:0000259" key="7">
    <source>
        <dbReference type="PROSITE" id="PS50928"/>
    </source>
</evidence>
<dbReference type="PANTHER" id="PTHR30177:SF4">
    <property type="entry name" value="OSMOPROTECTANT IMPORT PERMEASE PROTEIN OSMW"/>
    <property type="match status" value="1"/>
</dbReference>